<dbReference type="EMBL" id="JAJTWU010000010">
    <property type="protein sequence ID" value="MCE4557343.1"/>
    <property type="molecule type" value="Genomic_DNA"/>
</dbReference>
<reference evidence="3 4" key="1">
    <citation type="submission" date="2021-12" db="EMBL/GenBank/DDBJ databases">
        <title>Genome seq of P8.</title>
        <authorList>
            <person name="Seo T."/>
        </authorList>
    </citation>
    <scope>NUCLEOTIDE SEQUENCE [LARGE SCALE GENOMIC DNA]</scope>
    <source>
        <strain evidence="3 4">P8</strain>
    </source>
</reference>
<keyword evidence="1" id="KW-0732">Signal</keyword>
<evidence type="ECO:0000256" key="1">
    <source>
        <dbReference type="SAM" id="SignalP"/>
    </source>
</evidence>
<dbReference type="Proteomes" id="UP001200741">
    <property type="component" value="Unassembled WGS sequence"/>
</dbReference>
<feature type="domain" description="Ice-binding protein C-terminal" evidence="2">
    <location>
        <begin position="181"/>
        <end position="203"/>
    </location>
</feature>
<name>A0ABS8Y135_9BURK</name>
<protein>
    <submittedName>
        <fullName evidence="3">PEP-CTERM sorting domain-containing protein</fullName>
    </submittedName>
</protein>
<gene>
    <name evidence="3" type="ORF">LXT13_23385</name>
</gene>
<comment type="caution">
    <text evidence="3">The sequence shown here is derived from an EMBL/GenBank/DDBJ whole genome shotgun (WGS) entry which is preliminary data.</text>
</comment>
<proteinExistence type="predicted"/>
<dbReference type="InterPro" id="IPR013424">
    <property type="entry name" value="Ice-binding_C"/>
</dbReference>
<dbReference type="NCBIfam" id="TIGR02595">
    <property type="entry name" value="PEP_CTERM"/>
    <property type="match status" value="1"/>
</dbReference>
<evidence type="ECO:0000313" key="4">
    <source>
        <dbReference type="Proteomes" id="UP001200741"/>
    </source>
</evidence>
<evidence type="ECO:0000313" key="3">
    <source>
        <dbReference type="EMBL" id="MCE4557343.1"/>
    </source>
</evidence>
<organism evidence="3 4">
    <name type="scientific">Pelomonas cellulosilytica</name>
    <dbReference type="NCBI Taxonomy" id="2906762"/>
    <lineage>
        <taxon>Bacteria</taxon>
        <taxon>Pseudomonadati</taxon>
        <taxon>Pseudomonadota</taxon>
        <taxon>Betaproteobacteria</taxon>
        <taxon>Burkholderiales</taxon>
        <taxon>Sphaerotilaceae</taxon>
        <taxon>Roseateles</taxon>
    </lineage>
</organism>
<feature type="chain" id="PRO_5046506854" evidence="1">
    <location>
        <begin position="23"/>
        <end position="206"/>
    </location>
</feature>
<keyword evidence="4" id="KW-1185">Reference proteome</keyword>
<dbReference type="Pfam" id="PF07589">
    <property type="entry name" value="PEP-CTERM"/>
    <property type="match status" value="1"/>
</dbReference>
<sequence>MNTLRLLALALPLAAAITPAHAVKFTFDSDDEGWRATHGGTQVWHSTGGNSGGWIETADTDDGDDYVVGAPASALGNWSHLMGGTLSFDVRNVNGAAPNWAPFGTVSISGAGRTLSADIVAPDNPPADGLWHTYTATFNTATWGADLPTVLGQVTSFQLKLESHAGASEINGLDNVTFSAAVPEPTSAVLLGLGLAALAWRRRRAA</sequence>
<evidence type="ECO:0000259" key="2">
    <source>
        <dbReference type="Pfam" id="PF07589"/>
    </source>
</evidence>
<feature type="signal peptide" evidence="1">
    <location>
        <begin position="1"/>
        <end position="22"/>
    </location>
</feature>
<accession>A0ABS8Y135</accession>